<feature type="region of interest" description="Disordered" evidence="9">
    <location>
        <begin position="147"/>
        <end position="171"/>
    </location>
</feature>
<dbReference type="FunFam" id="2.40.50.100:FF:000031">
    <property type="entry name" value="39S ribosomal protein L27, mitochondrial"/>
    <property type="match status" value="1"/>
</dbReference>
<dbReference type="InterPro" id="IPR001684">
    <property type="entry name" value="Ribosomal_bL27"/>
</dbReference>
<keyword evidence="3" id="KW-0809">Transit peptide</keyword>
<dbReference type="Proteomes" id="UP000310189">
    <property type="component" value="Unassembled WGS sequence"/>
</dbReference>
<evidence type="ECO:0000256" key="5">
    <source>
        <dbReference type="ARBA" id="ARBA00023128"/>
    </source>
</evidence>
<keyword evidence="5" id="KW-0496">Mitochondrion</keyword>
<evidence type="ECO:0000256" key="2">
    <source>
        <dbReference type="ARBA" id="ARBA00010797"/>
    </source>
</evidence>
<evidence type="ECO:0000256" key="8">
    <source>
        <dbReference type="ARBA" id="ARBA00080479"/>
    </source>
</evidence>
<dbReference type="Gene3D" id="2.40.50.100">
    <property type="match status" value="1"/>
</dbReference>
<proteinExistence type="inferred from homology"/>
<evidence type="ECO:0000256" key="4">
    <source>
        <dbReference type="ARBA" id="ARBA00022980"/>
    </source>
</evidence>
<dbReference type="AlphaFoldDB" id="A0A4V4LT78"/>
<protein>
    <recommendedName>
        <fullName evidence="7">Large ribosomal subunit protein bL27m</fullName>
    </recommendedName>
    <alternativeName>
        <fullName evidence="8">54S ribosomal protein L27, mitochondrial</fullName>
    </alternativeName>
</protein>
<comment type="caution">
    <text evidence="10">The sequence shown here is derived from an EMBL/GenBank/DDBJ whole genome shotgun (WGS) entry which is preliminary data.</text>
</comment>
<comment type="similarity">
    <text evidence="2">Belongs to the bacterial ribosomal protein bL27 family.</text>
</comment>
<dbReference type="GO" id="GO:0005743">
    <property type="term" value="C:mitochondrial inner membrane"/>
    <property type="evidence" value="ECO:0007669"/>
    <property type="project" value="UniProtKB-ARBA"/>
</dbReference>
<dbReference type="SUPFAM" id="SSF110324">
    <property type="entry name" value="Ribosomal L27 protein-like"/>
    <property type="match status" value="1"/>
</dbReference>
<evidence type="ECO:0000256" key="6">
    <source>
        <dbReference type="ARBA" id="ARBA00023274"/>
    </source>
</evidence>
<dbReference type="OrthoDB" id="1867012at2759"/>
<dbReference type="PRINTS" id="PR00063">
    <property type="entry name" value="RIBOSOMALL27"/>
</dbReference>
<feature type="compositionally biased region" description="Basic residues" evidence="9">
    <location>
        <begin position="43"/>
        <end position="54"/>
    </location>
</feature>
<dbReference type="GO" id="GO:0005762">
    <property type="term" value="C:mitochondrial large ribosomal subunit"/>
    <property type="evidence" value="ECO:0007669"/>
    <property type="project" value="TreeGrafter"/>
</dbReference>
<feature type="compositionally biased region" description="Polar residues" evidence="9">
    <location>
        <begin position="161"/>
        <end position="171"/>
    </location>
</feature>
<dbReference type="InterPro" id="IPR018261">
    <property type="entry name" value="Ribosomal_bL27_CS"/>
</dbReference>
<keyword evidence="11" id="KW-1185">Reference proteome</keyword>
<feature type="region of interest" description="Disordered" evidence="9">
    <location>
        <begin position="31"/>
        <end position="56"/>
    </location>
</feature>
<evidence type="ECO:0000256" key="9">
    <source>
        <dbReference type="SAM" id="MobiDB-lite"/>
    </source>
</evidence>
<evidence type="ECO:0000256" key="3">
    <source>
        <dbReference type="ARBA" id="ARBA00022946"/>
    </source>
</evidence>
<feature type="compositionally biased region" description="Basic and acidic residues" evidence="9">
    <location>
        <begin position="147"/>
        <end position="159"/>
    </location>
</feature>
<evidence type="ECO:0000313" key="11">
    <source>
        <dbReference type="Proteomes" id="UP000310189"/>
    </source>
</evidence>
<dbReference type="Pfam" id="PF01016">
    <property type="entry name" value="Ribosomal_L27"/>
    <property type="match status" value="1"/>
</dbReference>
<dbReference type="EMBL" id="SPNW01000038">
    <property type="protein sequence ID" value="TIA88443.1"/>
    <property type="molecule type" value="Genomic_DNA"/>
</dbReference>
<reference evidence="10 11" key="1">
    <citation type="submission" date="2019-03" db="EMBL/GenBank/DDBJ databases">
        <title>Sequencing 23 genomes of Wallemia ichthyophaga.</title>
        <authorList>
            <person name="Gostincar C."/>
        </authorList>
    </citation>
    <scope>NUCLEOTIDE SEQUENCE [LARGE SCALE GENOMIC DNA]</scope>
    <source>
        <strain evidence="10 11">EXF-5753</strain>
    </source>
</reference>
<dbReference type="PANTHER" id="PTHR15893">
    <property type="entry name" value="RIBOSOMAL PROTEIN L27"/>
    <property type="match status" value="1"/>
</dbReference>
<organism evidence="10 11">
    <name type="scientific">Wallemia hederae</name>
    <dbReference type="NCBI Taxonomy" id="1540922"/>
    <lineage>
        <taxon>Eukaryota</taxon>
        <taxon>Fungi</taxon>
        <taxon>Dikarya</taxon>
        <taxon>Basidiomycota</taxon>
        <taxon>Wallemiomycotina</taxon>
        <taxon>Wallemiomycetes</taxon>
        <taxon>Wallemiales</taxon>
        <taxon>Wallemiaceae</taxon>
        <taxon>Wallemia</taxon>
    </lineage>
</organism>
<keyword evidence="6" id="KW-0687">Ribonucleoprotein</keyword>
<comment type="subcellular location">
    <subcellularLocation>
        <location evidence="1">Mitochondrion</location>
    </subcellularLocation>
</comment>
<dbReference type="GO" id="GO:0003735">
    <property type="term" value="F:structural constituent of ribosome"/>
    <property type="evidence" value="ECO:0007669"/>
    <property type="project" value="InterPro"/>
</dbReference>
<dbReference type="NCBIfam" id="TIGR00062">
    <property type="entry name" value="L27"/>
    <property type="match status" value="1"/>
</dbReference>
<sequence>MLSLFKSPRNPLRSDSLPSVFNSISGLLQVRTSTKRGGGSSKNNKKTAGKRLGPKKYGGEFVIPGNILMRQRGTVWHPGQHVGVGRDHTLFALEPGWVRYYKQPRKVLDGHTPLGNGEYDHRNQYKVRQMIGIVLDQSEQLPRDVEKLGTSRRFPKLDLSEQPTSKATTTH</sequence>
<evidence type="ECO:0000313" key="10">
    <source>
        <dbReference type="EMBL" id="TIA88443.1"/>
    </source>
</evidence>
<keyword evidence="4" id="KW-0689">Ribosomal protein</keyword>
<evidence type="ECO:0000256" key="7">
    <source>
        <dbReference type="ARBA" id="ARBA00035267"/>
    </source>
</evidence>
<gene>
    <name evidence="10" type="ORF">E3P99_02606</name>
</gene>
<dbReference type="GO" id="GO:0006412">
    <property type="term" value="P:translation"/>
    <property type="evidence" value="ECO:0007669"/>
    <property type="project" value="InterPro"/>
</dbReference>
<dbReference type="PANTHER" id="PTHR15893:SF0">
    <property type="entry name" value="LARGE RIBOSOMAL SUBUNIT PROTEIN BL27M"/>
    <property type="match status" value="1"/>
</dbReference>
<evidence type="ECO:0000256" key="1">
    <source>
        <dbReference type="ARBA" id="ARBA00004173"/>
    </source>
</evidence>
<accession>A0A4V4LT78</accession>
<name>A0A4V4LT78_9BASI</name>
<dbReference type="PROSITE" id="PS00831">
    <property type="entry name" value="RIBOSOMAL_L27"/>
    <property type="match status" value="1"/>
</dbReference>